<keyword evidence="2" id="KW-0012">Acyltransferase</keyword>
<feature type="region of interest" description="Disordered" evidence="4">
    <location>
        <begin position="268"/>
        <end position="295"/>
    </location>
</feature>
<dbReference type="VEuPathDB" id="FungiDB:yc1106_09551"/>
<dbReference type="AlphaFoldDB" id="A0A9Q8ZHX3"/>
<evidence type="ECO:0000256" key="3">
    <source>
        <dbReference type="RuleBase" id="RU361240"/>
    </source>
</evidence>
<dbReference type="GO" id="GO:0008233">
    <property type="term" value="F:peptidase activity"/>
    <property type="evidence" value="ECO:0007669"/>
    <property type="project" value="UniProtKB-KW"/>
</dbReference>
<gene>
    <name evidence="7" type="ORF">yc1106_09551</name>
</gene>
<evidence type="ECO:0000256" key="4">
    <source>
        <dbReference type="SAM" id="MobiDB-lite"/>
    </source>
</evidence>
<dbReference type="EMBL" id="CP089281">
    <property type="protein sequence ID" value="USP82277.1"/>
    <property type="molecule type" value="Genomic_DNA"/>
</dbReference>
<evidence type="ECO:0000259" key="5">
    <source>
        <dbReference type="Pfam" id="PF04389"/>
    </source>
</evidence>
<keyword evidence="3" id="KW-0479">Metal-binding</keyword>
<evidence type="ECO:0000313" key="7">
    <source>
        <dbReference type="EMBL" id="USP82277.1"/>
    </source>
</evidence>
<feature type="domain" description="Peptidase M28" evidence="5">
    <location>
        <begin position="101"/>
        <end position="359"/>
    </location>
</feature>
<dbReference type="CDD" id="cd03880">
    <property type="entry name" value="M28_QC_like"/>
    <property type="match status" value="1"/>
</dbReference>
<feature type="chain" id="PRO_5040542936" description="Peptide hydrolase" evidence="3">
    <location>
        <begin position="20"/>
        <end position="1231"/>
    </location>
</feature>
<proteinExistence type="inferred from homology"/>
<dbReference type="GO" id="GO:0016603">
    <property type="term" value="F:glutaminyl-peptide cyclotransferase activity"/>
    <property type="evidence" value="ECO:0007669"/>
    <property type="project" value="InterPro"/>
</dbReference>
<evidence type="ECO:0000256" key="2">
    <source>
        <dbReference type="ARBA" id="ARBA00023315"/>
    </source>
</evidence>
<accession>A0A9Q8ZHX3</accession>
<keyword evidence="3" id="KW-0732">Signal</keyword>
<keyword evidence="3" id="KW-0378">Hydrolase</keyword>
<evidence type="ECO:0000313" key="8">
    <source>
        <dbReference type="Proteomes" id="UP001056012"/>
    </source>
</evidence>
<feature type="domain" description="Azaphilone pigments biosynthesis cluster protein L N-terminal" evidence="6">
    <location>
        <begin position="934"/>
        <end position="1111"/>
    </location>
</feature>
<feature type="compositionally biased region" description="Basic and acidic residues" evidence="4">
    <location>
        <begin position="279"/>
        <end position="295"/>
    </location>
</feature>
<name>A0A9Q8ZHX3_CURCL</name>
<protein>
    <recommendedName>
        <fullName evidence="3">Peptide hydrolase</fullName>
        <ecNumber evidence="3">3.4.-.-</ecNumber>
    </recommendedName>
</protein>
<dbReference type="EC" id="3.4.-.-" evidence="3"/>
<keyword evidence="1" id="KW-0808">Transferase</keyword>
<reference evidence="7" key="1">
    <citation type="submission" date="2021-12" db="EMBL/GenBank/DDBJ databases">
        <title>Curvularia clavata genome.</title>
        <authorList>
            <person name="Cao Y."/>
        </authorList>
    </citation>
    <scope>NUCLEOTIDE SEQUENCE</scope>
    <source>
        <strain evidence="7">Yc1106</strain>
    </source>
</reference>
<dbReference type="PANTHER" id="PTHR12283:SF6">
    <property type="entry name" value="GLUTAMINYL-PEPTIDE CYCLOTRANSFERASE-RELATED"/>
    <property type="match status" value="1"/>
</dbReference>
<dbReference type="Gene3D" id="3.40.630.10">
    <property type="entry name" value="Zn peptidases"/>
    <property type="match status" value="1"/>
</dbReference>
<keyword evidence="8" id="KW-1185">Reference proteome</keyword>
<dbReference type="OrthoDB" id="3907302at2759"/>
<dbReference type="PANTHER" id="PTHR12283">
    <property type="entry name" value="GLUTAMINYL-PEPTIDE CYCLOTRANSFERASE"/>
    <property type="match status" value="1"/>
</dbReference>
<feature type="signal peptide" evidence="3">
    <location>
        <begin position="1"/>
        <end position="19"/>
    </location>
</feature>
<dbReference type="Proteomes" id="UP001056012">
    <property type="component" value="Chromosome 8"/>
</dbReference>
<feature type="region of interest" description="Disordered" evidence="4">
    <location>
        <begin position="793"/>
        <end position="837"/>
    </location>
</feature>
<dbReference type="Pfam" id="PF04389">
    <property type="entry name" value="Peptidase_M28"/>
    <property type="match status" value="1"/>
</dbReference>
<sequence>MLFAPAFLTLLSFISLGSAYHELSDETLKHLPGPGDDFDIKKGSLLAPILVPRVSGTEGNIAVRKHFVDFFKSQLPEWKVELHNSTSKTPVSNGKDVPFVNIIATRDPPGSMEGDVSRLALVAHYDSKFTPEGFIGATDSAAPCAMIMHIVRSIDAALTKKWKEGKGDDFNVEHKGVQVLLLDGEEAFKSWTDTDSLYGARALAEDWESTFHAAASIYRTPLDSIELFLLLDLLGSKNPQVPSYFMTTHWAYKNMAKVEERLRKLGLMKSSPNHPSKMAKRENKKPRAERPFLPDNNKKSHDFLGGFVQDDHVPFMARGVEILHMIPSPFPNVWHTMDDDAEHLDADTVEDWTKLVMAFTAEWMELEGSFDFKTEKQKREVEKTEFKAPQAAAHRRGGTHRVRDEDKTNSIYDIYNYRELVDATKERGIYRKDMKKMEMAWALKRNDGEKKRAERENLMALQRKREEAKREQERITAEKEELLKARQRKKVEKMRKRERDESVSDDTESEDEAGAVKQAGDEYRREAIGKALSDTSWDSSSAESMSDFDSADQVLKPSCKLQLLEWPYQTMPPVEPDSSTPHFLDLQPRQMPYAALRVTTTLSKQKLCLPGLKYPSSIDPDYVPLVPASVRTAAHKGHLKGILRNASIETGEEWASRTLVQGSTATLYFHPSNLGNPTKSLASVYEKWNLEKRGRMMAEVYETCKWRPTAVGYIPAYLDFDPEAVDEDEDDQERSLENLRFVRFSGCDVPHYYFWVSDEKEGEEDGEVEEVRQYEMVGARKRPYKIVEQEIEEDGEREEVRQRPHIGARKKPCRTDQPPPDRETCRNETPINDKTESVLEEIGSDTSAEGLFREASATSMLSEEIDCNHSIAKWLDHVESSRDAPPTPKKRWVKNARFGICHGPRGHDKCVQRFHPGDMEAKSVSGTLKTLVKMDALSLTASIVSVATVAIQSIQFLTNTIEKVKDAPNVLKSVTTDLQAIHLVLKSLNKLLEDDPSQDIRDVQMKYAVENCSRACSTFQVQVKDWMKHSQEDKMFWMDRWKVGLFGLERVKTFRAQLSDSKSTLSVGLNTITVLATSRQEHVMEEMKKMILQQNEVLIQQKITQADTEAAETQSAIHELIMKMDEHQGSVVRRSRVELIRELETQQATNRVLMDMCEEALSATTQARTGQKIKGLKATNNSSALAGFINTSSDRWNIDQDISEIHADNWSTALAGVMENVDFSYLGHKGV</sequence>
<dbReference type="InterPro" id="IPR037457">
    <property type="entry name" value="M28_QC"/>
</dbReference>
<keyword evidence="3" id="KW-0862">Zinc</keyword>
<dbReference type="InterPro" id="IPR040234">
    <property type="entry name" value="QC/QCL"/>
</dbReference>
<feature type="region of interest" description="Disordered" evidence="4">
    <location>
        <begin position="381"/>
        <end position="403"/>
    </location>
</feature>
<dbReference type="InterPro" id="IPR031348">
    <property type="entry name" value="PigL_N"/>
</dbReference>
<dbReference type="FunFam" id="3.40.630.10:FF:000074">
    <property type="entry name" value="Peptide hydrolase"/>
    <property type="match status" value="1"/>
</dbReference>
<dbReference type="SUPFAM" id="SSF53187">
    <property type="entry name" value="Zn-dependent exopeptidases"/>
    <property type="match status" value="1"/>
</dbReference>
<dbReference type="GO" id="GO:0006508">
    <property type="term" value="P:proteolysis"/>
    <property type="evidence" value="ECO:0007669"/>
    <property type="project" value="UniProtKB-KW"/>
</dbReference>
<feature type="compositionally biased region" description="Basic and acidic residues" evidence="4">
    <location>
        <begin position="819"/>
        <end position="837"/>
    </location>
</feature>
<dbReference type="Pfam" id="PF17111">
    <property type="entry name" value="PigL_N"/>
    <property type="match status" value="1"/>
</dbReference>
<evidence type="ECO:0000259" key="6">
    <source>
        <dbReference type="Pfam" id="PF17111"/>
    </source>
</evidence>
<organism evidence="7 8">
    <name type="scientific">Curvularia clavata</name>
    <dbReference type="NCBI Taxonomy" id="95742"/>
    <lineage>
        <taxon>Eukaryota</taxon>
        <taxon>Fungi</taxon>
        <taxon>Dikarya</taxon>
        <taxon>Ascomycota</taxon>
        <taxon>Pezizomycotina</taxon>
        <taxon>Dothideomycetes</taxon>
        <taxon>Pleosporomycetidae</taxon>
        <taxon>Pleosporales</taxon>
        <taxon>Pleosporineae</taxon>
        <taxon>Pleosporaceae</taxon>
        <taxon>Curvularia</taxon>
    </lineage>
</organism>
<dbReference type="InterPro" id="IPR007484">
    <property type="entry name" value="Peptidase_M28"/>
</dbReference>
<comment type="similarity">
    <text evidence="3">Belongs to the peptidase M28 family.</text>
</comment>
<feature type="region of interest" description="Disordered" evidence="4">
    <location>
        <begin position="487"/>
        <end position="517"/>
    </location>
</feature>
<evidence type="ECO:0000256" key="1">
    <source>
        <dbReference type="ARBA" id="ARBA00022679"/>
    </source>
</evidence>
<feature type="compositionally biased region" description="Basic residues" evidence="4">
    <location>
        <begin position="803"/>
        <end position="812"/>
    </location>
</feature>
<keyword evidence="3" id="KW-0645">Protease</keyword>
<feature type="compositionally biased region" description="Acidic residues" evidence="4">
    <location>
        <begin position="503"/>
        <end position="513"/>
    </location>
</feature>
<dbReference type="GO" id="GO:0008270">
    <property type="term" value="F:zinc ion binding"/>
    <property type="evidence" value="ECO:0007669"/>
    <property type="project" value="TreeGrafter"/>
</dbReference>